<dbReference type="STRING" id="43179.ENSSTOP00000024617"/>
<feature type="region of interest" description="Disordered" evidence="1">
    <location>
        <begin position="31"/>
        <end position="59"/>
    </location>
</feature>
<reference evidence="2" key="2">
    <citation type="submission" date="2025-08" db="UniProtKB">
        <authorList>
            <consortium name="Ensembl"/>
        </authorList>
    </citation>
    <scope>IDENTIFICATION</scope>
</reference>
<reference evidence="2" key="3">
    <citation type="submission" date="2025-09" db="UniProtKB">
        <authorList>
            <consortium name="Ensembl"/>
        </authorList>
    </citation>
    <scope>IDENTIFICATION</scope>
</reference>
<dbReference type="GeneTree" id="ENSGT00940000155609"/>
<dbReference type="Proteomes" id="UP000005215">
    <property type="component" value="Unassembled WGS sequence"/>
</dbReference>
<organism evidence="2 3">
    <name type="scientific">Ictidomys tridecemlineatus</name>
    <name type="common">Thirteen-lined ground squirrel</name>
    <name type="synonym">Spermophilus tridecemlineatus</name>
    <dbReference type="NCBI Taxonomy" id="43179"/>
    <lineage>
        <taxon>Eukaryota</taxon>
        <taxon>Metazoa</taxon>
        <taxon>Chordata</taxon>
        <taxon>Craniata</taxon>
        <taxon>Vertebrata</taxon>
        <taxon>Euteleostomi</taxon>
        <taxon>Mammalia</taxon>
        <taxon>Eutheria</taxon>
        <taxon>Euarchontoglires</taxon>
        <taxon>Glires</taxon>
        <taxon>Rodentia</taxon>
        <taxon>Sciuromorpha</taxon>
        <taxon>Sciuridae</taxon>
        <taxon>Xerinae</taxon>
        <taxon>Marmotini</taxon>
        <taxon>Ictidomys</taxon>
    </lineage>
</organism>
<dbReference type="InParanoid" id="A0A287CTK8"/>
<reference evidence="3" key="1">
    <citation type="submission" date="2011-11" db="EMBL/GenBank/DDBJ databases">
        <title>The Draft Genome of Spermophilus tridecemlineatus.</title>
        <authorList>
            <consortium name="The Broad Institute Genome Assembly &amp; Analysis Group"/>
            <consortium name="Computational R&amp;D Group"/>
            <consortium name="and Sequencing Platform"/>
            <person name="Di Palma F."/>
            <person name="Alfoldi J."/>
            <person name="Johnson J."/>
            <person name="Berlin A."/>
            <person name="Gnerre S."/>
            <person name="Jaffe D."/>
            <person name="MacCallum I."/>
            <person name="Young S."/>
            <person name="Walker B.J."/>
            <person name="Lindblad-Toh K."/>
        </authorList>
    </citation>
    <scope>NUCLEOTIDE SEQUENCE [LARGE SCALE GENOMIC DNA]</scope>
</reference>
<feature type="compositionally biased region" description="Low complexity" evidence="1">
    <location>
        <begin position="43"/>
        <end position="59"/>
    </location>
</feature>
<evidence type="ECO:0000313" key="2">
    <source>
        <dbReference type="Ensembl" id="ENSSTOP00000024617.1"/>
    </source>
</evidence>
<sequence length="155" mass="16509">ASQSVQGGLPAGGVPVYNSMIPPAQQNSIIPSVGFLQPPGSEQYQMPQSPSPCSSPQMPQQYSGVVVMQLNVPNGLQPLPPAKWLVPWNHCKYYSMDQRGQKPGNLYNTDTSPQANTQMSSSPVTSPTQSPAHSSVTSLSNVCKGLSLLPVLTQF</sequence>
<keyword evidence="3" id="KW-1185">Reference proteome</keyword>
<evidence type="ECO:0000256" key="1">
    <source>
        <dbReference type="SAM" id="MobiDB-lite"/>
    </source>
</evidence>
<proteinExistence type="predicted"/>
<dbReference type="EMBL" id="AGTP01099922">
    <property type="status" value="NOT_ANNOTATED_CDS"/>
    <property type="molecule type" value="Genomic_DNA"/>
</dbReference>
<dbReference type="AlphaFoldDB" id="A0A287CTK8"/>
<evidence type="ECO:0000313" key="3">
    <source>
        <dbReference type="Proteomes" id="UP000005215"/>
    </source>
</evidence>
<accession>A0A287CTK8</accession>
<protein>
    <submittedName>
        <fullName evidence="2">Uncharacterized protein</fullName>
    </submittedName>
</protein>
<name>A0A287CTK8_ICTTR</name>
<dbReference type="Ensembl" id="ENSSTOT00000036966.1">
    <property type="protein sequence ID" value="ENSSTOP00000024617.1"/>
    <property type="gene ID" value="ENSSTOG00000030178.1"/>
</dbReference>
<feature type="compositionally biased region" description="Polar residues" evidence="1">
    <location>
        <begin position="106"/>
        <end position="116"/>
    </location>
</feature>
<feature type="region of interest" description="Disordered" evidence="1">
    <location>
        <begin position="99"/>
        <end position="136"/>
    </location>
</feature>
<feature type="compositionally biased region" description="Low complexity" evidence="1">
    <location>
        <begin position="117"/>
        <end position="131"/>
    </location>
</feature>